<protein>
    <submittedName>
        <fullName evidence="3">B12-binding protein/radical SAM-linked protein</fullName>
    </submittedName>
</protein>
<dbReference type="EMBL" id="CP010802">
    <property type="protein sequence ID" value="ALC15295.1"/>
    <property type="molecule type" value="Genomic_DNA"/>
</dbReference>
<dbReference type="Gene3D" id="3.40.50.280">
    <property type="entry name" value="Cobalamin-binding domain"/>
    <property type="match status" value="1"/>
</dbReference>
<dbReference type="InterPro" id="IPR018768">
    <property type="entry name" value="DUF2344"/>
</dbReference>
<dbReference type="GO" id="GO:0031419">
    <property type="term" value="F:cobalamin binding"/>
    <property type="evidence" value="ECO:0007669"/>
    <property type="project" value="InterPro"/>
</dbReference>
<dbReference type="InterPro" id="IPR045784">
    <property type="entry name" value="Radical_SAM_N2"/>
</dbReference>
<dbReference type="NCBIfam" id="TIGR03960">
    <property type="entry name" value="rSAM_fuse_unch"/>
    <property type="match status" value="1"/>
</dbReference>
<dbReference type="PANTHER" id="PTHR42731">
    <property type="entry name" value="SLL1084 PROTEIN"/>
    <property type="match status" value="1"/>
</dbReference>
<gene>
    <name evidence="3" type="ORF">DSOUD_0504</name>
</gene>
<dbReference type="PROSITE" id="PS51332">
    <property type="entry name" value="B12_BINDING"/>
    <property type="match status" value="1"/>
</dbReference>
<dbReference type="InterPro" id="IPR023862">
    <property type="entry name" value="CHP03960_rSAM"/>
</dbReference>
<dbReference type="SUPFAM" id="SSF102114">
    <property type="entry name" value="Radical SAM enzymes"/>
    <property type="match status" value="1"/>
</dbReference>
<dbReference type="InterPro" id="IPR006158">
    <property type="entry name" value="Cobalamin-bd"/>
</dbReference>
<dbReference type="NCBIfam" id="TIGR03936">
    <property type="entry name" value="sam_1_link_chp"/>
    <property type="match status" value="1"/>
</dbReference>
<evidence type="ECO:0000259" key="2">
    <source>
        <dbReference type="PROSITE" id="PS51918"/>
    </source>
</evidence>
<dbReference type="GO" id="GO:0051536">
    <property type="term" value="F:iron-sulfur cluster binding"/>
    <property type="evidence" value="ECO:0007669"/>
    <property type="project" value="InterPro"/>
</dbReference>
<keyword evidence="4" id="KW-1185">Reference proteome</keyword>
<dbReference type="Proteomes" id="UP000057158">
    <property type="component" value="Chromosome"/>
</dbReference>
<evidence type="ECO:0000259" key="1">
    <source>
        <dbReference type="PROSITE" id="PS51332"/>
    </source>
</evidence>
<reference evidence="3 4" key="1">
    <citation type="submission" date="2015-07" db="EMBL/GenBank/DDBJ databases">
        <title>Isolation and Genomic Characterization of a Novel Halophilic Metal-Reducing Deltaproteobacterium from the Deep Subsurface.</title>
        <authorList>
            <person name="Badalamenti J.P."/>
            <person name="Summers Z.M."/>
            <person name="Gralnick J.A."/>
            <person name="Bond D.R."/>
        </authorList>
    </citation>
    <scope>NUCLEOTIDE SEQUENCE [LARGE SCALE GENOMIC DNA]</scope>
    <source>
        <strain evidence="3 4">WTL</strain>
    </source>
</reference>
<dbReference type="SFLD" id="SFLDG01082">
    <property type="entry name" value="B12-binding_domain_containing"/>
    <property type="match status" value="1"/>
</dbReference>
<dbReference type="InterPro" id="IPR058240">
    <property type="entry name" value="rSAM_sf"/>
</dbReference>
<dbReference type="Gene3D" id="3.80.30.20">
    <property type="entry name" value="tm_1862 like domain"/>
    <property type="match status" value="1"/>
</dbReference>
<feature type="domain" description="B12-binding" evidence="1">
    <location>
        <begin position="30"/>
        <end position="182"/>
    </location>
</feature>
<dbReference type="STRING" id="1603606.DSOUD_0504"/>
<dbReference type="PANTHER" id="PTHR42731:SF1">
    <property type="entry name" value="RADICAL SAM DOMAIN PROTEIN"/>
    <property type="match status" value="1"/>
</dbReference>
<dbReference type="KEGG" id="des:DSOUD_0504"/>
<evidence type="ECO:0000313" key="4">
    <source>
        <dbReference type="Proteomes" id="UP000057158"/>
    </source>
</evidence>
<dbReference type="GO" id="GO:0046872">
    <property type="term" value="F:metal ion binding"/>
    <property type="evidence" value="ECO:0007669"/>
    <property type="project" value="InterPro"/>
</dbReference>
<dbReference type="InterPro" id="IPR006638">
    <property type="entry name" value="Elp3/MiaA/NifB-like_rSAM"/>
</dbReference>
<dbReference type="OrthoDB" id="9806827at2"/>
<dbReference type="SMART" id="SM00729">
    <property type="entry name" value="Elp3"/>
    <property type="match status" value="1"/>
</dbReference>
<dbReference type="PROSITE" id="PS51918">
    <property type="entry name" value="RADICAL_SAM"/>
    <property type="match status" value="1"/>
</dbReference>
<dbReference type="Pfam" id="PF10105">
    <property type="entry name" value="DUF2344"/>
    <property type="match status" value="1"/>
</dbReference>
<dbReference type="SFLD" id="SFLDS00029">
    <property type="entry name" value="Radical_SAM"/>
    <property type="match status" value="1"/>
</dbReference>
<proteinExistence type="predicted"/>
<dbReference type="CDD" id="cd01335">
    <property type="entry name" value="Radical_SAM"/>
    <property type="match status" value="1"/>
</dbReference>
<dbReference type="AlphaFoldDB" id="A0A0M4DFK5"/>
<dbReference type="InterPro" id="IPR023404">
    <property type="entry name" value="rSAM_horseshoe"/>
</dbReference>
<dbReference type="PATRIC" id="fig|1603606.3.peg.545"/>
<dbReference type="RefSeq" id="WP_053549519.1">
    <property type="nucleotide sequence ID" value="NZ_CP010802.1"/>
</dbReference>
<evidence type="ECO:0000313" key="3">
    <source>
        <dbReference type="EMBL" id="ALC15295.1"/>
    </source>
</evidence>
<organism evidence="3 4">
    <name type="scientific">Desulfuromonas soudanensis</name>
    <dbReference type="NCBI Taxonomy" id="1603606"/>
    <lineage>
        <taxon>Bacteria</taxon>
        <taxon>Pseudomonadati</taxon>
        <taxon>Thermodesulfobacteriota</taxon>
        <taxon>Desulfuromonadia</taxon>
        <taxon>Desulfuromonadales</taxon>
        <taxon>Desulfuromonadaceae</taxon>
        <taxon>Desulfuromonas</taxon>
    </lineage>
</organism>
<feature type="domain" description="Radical SAM core" evidence="2">
    <location>
        <begin position="250"/>
        <end position="487"/>
    </location>
</feature>
<accession>A0A0M4DFK5</accession>
<dbReference type="Pfam" id="PF04055">
    <property type="entry name" value="Radical_SAM"/>
    <property type="match status" value="1"/>
</dbReference>
<name>A0A0M4DFK5_9BACT</name>
<sequence>MSLQDVLPRINRPSRYLGGELGSIKKDLGQVDVSVALAFPDVYEVGMSHLGFSILYHILNALDGVAAERIYAPWPDMEEHLRLHGEPLVSLESERPLQDFDIIGFTLQYELSYSNILNMLSLAGIPLRRDARSEDAPLIVVGGPCAFNPEPLADFFDCAVIGDGEEALVELCQALRASKAAGESRALLLERLAAIPGVYVPSLFEIDYKDDGTLEAIRPLRNGYQKVRRRFLADLDGAPYPTSPIIPFMNTVHDRVSVEIARGCTRGCRFCQAGYIYRPVRERSPQRIGEIIEKSLQRSGYEEVSLLSLSTGDYGCIQPLLKGLMDRYAEEKVAISFPSLRVGSLTPELMEEIKKVRKTGFTLAPEAGTDRLRQVINKGITEEDLLATTTSAFALGWRRIKLYFMMGLPTETAEDLEAMVELSGKVKRSGKGTEGGADVNVAVSTFVPKAHTPFQWERQLGIEETLKNQGMLRDALRRKKLRLKWHEAQLSFMEGVFARGDRRLGAVLEEAVARGCRFDGWREHFKFDLWQEAFAACGIDPAWYLRERSETEILPWDHIDCGTPKDFFLEERRRSRLGAYTPDCRTGECSGCGVCDFEELRMRLYEEGELPLTVVTPEPPAGEERYKIRVRLRKGGKARFVSHLEFMTVIHRAVRRARLPVRFSGGFHPAPRISFPDALPTGVESEAEILDFELYRPLSARELVEGLNAELPEGFRALEGVSIDWKTPSSSVSIREVLYRVELPEPVASELPARLAAFLASESVPVEKAKGAGTVTVDLRPGVLDLELSDGALLLRLSKGSPVLLAGHLLGMGAEDARSLQICKTAVVLG</sequence>
<dbReference type="GO" id="GO:0003824">
    <property type="term" value="F:catalytic activity"/>
    <property type="evidence" value="ECO:0007669"/>
    <property type="project" value="InterPro"/>
</dbReference>
<dbReference type="Pfam" id="PF19864">
    <property type="entry name" value="Radical_SAM_N2"/>
    <property type="match status" value="1"/>
</dbReference>
<dbReference type="InterPro" id="IPR007197">
    <property type="entry name" value="rSAM"/>
</dbReference>